<dbReference type="UniPathway" id="UPA00143"/>
<evidence type="ECO:0000256" key="1">
    <source>
        <dbReference type="ARBA" id="ARBA00000488"/>
    </source>
</evidence>
<keyword evidence="6" id="KW-0547">Nucleotide-binding</keyword>
<dbReference type="FunFam" id="3.40.50.720:FF:000015">
    <property type="entry name" value="Ubiquitin-activating enzyme E1 1"/>
    <property type="match status" value="1"/>
</dbReference>
<evidence type="ECO:0000256" key="8">
    <source>
        <dbReference type="ARBA" id="ARBA00022840"/>
    </source>
</evidence>
<evidence type="ECO:0000256" key="2">
    <source>
        <dbReference type="ARBA" id="ARBA00004906"/>
    </source>
</evidence>
<accession>A0A673GFQ7</accession>
<dbReference type="PANTHER" id="PTHR10953">
    <property type="entry name" value="UBIQUITIN-ACTIVATING ENZYME E1"/>
    <property type="match status" value="1"/>
</dbReference>
<evidence type="ECO:0000256" key="7">
    <source>
        <dbReference type="ARBA" id="ARBA00022786"/>
    </source>
</evidence>
<dbReference type="GO" id="GO:0005524">
    <property type="term" value="F:ATP binding"/>
    <property type="evidence" value="ECO:0007669"/>
    <property type="project" value="UniProtKB-KW"/>
</dbReference>
<dbReference type="CDD" id="cd01490">
    <property type="entry name" value="Ube1_repeat2"/>
    <property type="match status" value="1"/>
</dbReference>
<dbReference type="InterPro" id="IPR038252">
    <property type="entry name" value="UBA_E1_C_sf"/>
</dbReference>
<dbReference type="InterPro" id="IPR042063">
    <property type="entry name" value="Ubi_acti_E1_SCCH"/>
</dbReference>
<evidence type="ECO:0000313" key="11">
    <source>
        <dbReference type="Proteomes" id="UP000472270"/>
    </source>
</evidence>
<dbReference type="InterPro" id="IPR000594">
    <property type="entry name" value="ThiF_NAD_FAD-bd"/>
</dbReference>
<feature type="domain" description="Ubiquitin-activating enzyme E1 C-terminal" evidence="9">
    <location>
        <begin position="745"/>
        <end position="867"/>
    </location>
</feature>
<keyword evidence="5" id="KW-0436">Ligase</keyword>
<dbReference type="InterPro" id="IPR035985">
    <property type="entry name" value="Ubiquitin-activating_enz"/>
</dbReference>
<organism evidence="10 11">
    <name type="scientific">Sinocyclocheilus rhinocerous</name>
    <dbReference type="NCBI Taxonomy" id="307959"/>
    <lineage>
        <taxon>Eukaryota</taxon>
        <taxon>Metazoa</taxon>
        <taxon>Chordata</taxon>
        <taxon>Craniata</taxon>
        <taxon>Vertebrata</taxon>
        <taxon>Euteleostomi</taxon>
        <taxon>Actinopterygii</taxon>
        <taxon>Neopterygii</taxon>
        <taxon>Teleostei</taxon>
        <taxon>Ostariophysi</taxon>
        <taxon>Cypriniformes</taxon>
        <taxon>Cyprinidae</taxon>
        <taxon>Cyprininae</taxon>
        <taxon>Sinocyclocheilus</taxon>
    </lineage>
</organism>
<dbReference type="InterPro" id="IPR032420">
    <property type="entry name" value="E1_4HB"/>
</dbReference>
<dbReference type="Proteomes" id="UP000472270">
    <property type="component" value="Unassembled WGS sequence"/>
</dbReference>
<dbReference type="GO" id="GO:0031510">
    <property type="term" value="C:SUMO activating enzyme complex"/>
    <property type="evidence" value="ECO:0007669"/>
    <property type="project" value="TreeGrafter"/>
</dbReference>
<dbReference type="AlphaFoldDB" id="A0A673GFQ7"/>
<dbReference type="Ensembl" id="ENSSRHT00000013067.1">
    <property type="protein sequence ID" value="ENSSRHP00000012609.1"/>
    <property type="gene ID" value="ENSSRHG00000006115.1"/>
</dbReference>
<dbReference type="Pfam" id="PF10585">
    <property type="entry name" value="UBA_E1_SCCH"/>
    <property type="match status" value="2"/>
</dbReference>
<dbReference type="Gene3D" id="3.40.50.12550">
    <property type="entry name" value="Ubiquitin-activating enzyme E1, inactive adenylation domain, subdomain 2"/>
    <property type="match status" value="1"/>
</dbReference>
<evidence type="ECO:0000256" key="4">
    <source>
        <dbReference type="ARBA" id="ARBA00012990"/>
    </source>
</evidence>
<reference evidence="10" key="1">
    <citation type="submission" date="2025-08" db="UniProtKB">
        <authorList>
            <consortium name="Ensembl"/>
        </authorList>
    </citation>
    <scope>IDENTIFICATION</scope>
</reference>
<evidence type="ECO:0000259" key="9">
    <source>
        <dbReference type="SMART" id="SM00985"/>
    </source>
</evidence>
<evidence type="ECO:0000256" key="5">
    <source>
        <dbReference type="ARBA" id="ARBA00022598"/>
    </source>
</evidence>
<dbReference type="InterPro" id="IPR042302">
    <property type="entry name" value="E1_FCCH_sf"/>
</dbReference>
<gene>
    <name evidence="10" type="primary">LOC107754176</name>
</gene>
<dbReference type="GO" id="GO:0004839">
    <property type="term" value="F:ubiquitin activating enzyme activity"/>
    <property type="evidence" value="ECO:0007669"/>
    <property type="project" value="UniProtKB-EC"/>
</dbReference>
<keyword evidence="8" id="KW-0067">ATP-binding</keyword>
<dbReference type="FunFam" id="3.10.290.60:FF:000003">
    <property type="entry name" value="Ubiquitin-like modifier activating enzyme 6"/>
    <property type="match status" value="1"/>
</dbReference>
<dbReference type="SUPFAM" id="SSF69572">
    <property type="entry name" value="Activating enzymes of the ubiquitin-like proteins"/>
    <property type="match status" value="2"/>
</dbReference>
<name>A0A673GFQ7_9TELE</name>
<reference evidence="10" key="2">
    <citation type="submission" date="2025-09" db="UniProtKB">
        <authorList>
            <consortium name="Ensembl"/>
        </authorList>
    </citation>
    <scope>IDENTIFICATION</scope>
</reference>
<dbReference type="Gene3D" id="3.40.50.720">
    <property type="entry name" value="NAD(P)-binding Rossmann-like Domain"/>
    <property type="match status" value="2"/>
</dbReference>
<comment type="similarity">
    <text evidence="3">Belongs to the ubiquitin-activating E1 family.</text>
</comment>
<dbReference type="InterPro" id="IPR019572">
    <property type="entry name" value="UBA_E1_SCCH"/>
</dbReference>
<evidence type="ECO:0000313" key="10">
    <source>
        <dbReference type="Ensembl" id="ENSSRHP00000012609.1"/>
    </source>
</evidence>
<proteinExistence type="inferred from homology"/>
<dbReference type="Gene3D" id="3.10.290.60">
    <property type="entry name" value="Ubiquitin-activating enzyme E1, UFD domain"/>
    <property type="match status" value="1"/>
</dbReference>
<dbReference type="Gene3D" id="1.10.10.2660">
    <property type="entry name" value="Ubiquitin-activating enzyme E1, SCCH domain"/>
    <property type="match status" value="1"/>
</dbReference>
<dbReference type="Gene3D" id="2.40.30.180">
    <property type="entry name" value="Ubiquitin-activating enzyme E1, FCCH domain"/>
    <property type="match status" value="1"/>
</dbReference>
<dbReference type="EC" id="6.2.1.45" evidence="4"/>
<sequence>MPDILRKFAAVNSVAVNFWTECLRLCFSGLLSSTVNRCSLSLLHNLTEEHLNTPSPPPTMADSMDIDDSLYSRQRYVLGDSAMQQMAQSAVFLSGMGALGVEIAKNIVLAGVKAVTLHDCKRCEVWDLGTNFFIREEDVVEAVHSRVAELNPYVQVNVFAIGDTSSFRPFAHGGIFRLVKTPKTFKFEMMEQQLCDPRLLTPDFSKPEVPLQLHTIMLALDAFLEQHARLPNIGCLQDAELLLKFTEEISRTLKNKVCINQELVRCVSRCARGCLSPLAAAVGGIASQEVLKALTGKFSPLQQWFYLDVVEVVQPLQYLPAEEFAPRGDRYDALRACIGESMCLKLHKFRVFMVGCGAIGCEMLKNLALLGVGLSRYSGEICVTDPDLIEKSNLNRQFLFRPQHIQKPKSTTAAAATLEINPEMQIDAHLNKVCPATEDIYSDAFFSHLNLVVTALDNVEARRYVDSRSVSNQKALLDSGTMGTKGHTEIIVPFLTESYNSHRDPPEEEIPFCTLKSFPAVIEHTIQWARDKFESAFSHKPSMYNMFWQSHSSAQDVLQRMMAGESMEGAFQVIKLLSRRPTHLDHCLALARLKFDKYFKRKALQLLHSFPLDTRLKDGSLFWQSPKRPPSPIEFDLNDPLSEEEREAISQLQEAINSNFVTPERLCMTPLFFEKDDDTNGHMDFVASASALRAQMYAIEAVDRLQTKRIAGKIIPAIATSTAAVAGLVSLELIKVAGGYGFELFKNCFFNLAIPVMVLTETAQVKRTQIRDDISFSIWDRWTIFGHEDFTLSDFMSAVREEYGIEPTMVVHGVKMLYVPVMPGHNKRLKLTMHKLIKPSAGRKYVDLTVSFAPEVDGDEDLPGPPVRYYFSLKDETVI</sequence>
<evidence type="ECO:0000256" key="3">
    <source>
        <dbReference type="ARBA" id="ARBA00005673"/>
    </source>
</evidence>
<dbReference type="FunFam" id="3.50.50.80:FF:000001">
    <property type="entry name" value="ubiquitin-like modifier-activating enzyme 1"/>
    <property type="match status" value="1"/>
</dbReference>
<dbReference type="PANTHER" id="PTHR10953:SF186">
    <property type="entry name" value="UBIQUITIN-LIKE MODIFIER-ACTIVATING ENZYME 6"/>
    <property type="match status" value="1"/>
</dbReference>
<dbReference type="InterPro" id="IPR045886">
    <property type="entry name" value="ThiF/MoeB/HesA"/>
</dbReference>
<keyword evidence="11" id="KW-1185">Reference proteome</keyword>
<dbReference type="SMART" id="SM00985">
    <property type="entry name" value="UBA_e1_C"/>
    <property type="match status" value="1"/>
</dbReference>
<dbReference type="InterPro" id="IPR018965">
    <property type="entry name" value="Ub-activating_enz_E1_C"/>
</dbReference>
<protein>
    <recommendedName>
        <fullName evidence="4">E1 ubiquitin-activating enzyme</fullName>
        <ecNumber evidence="4">6.2.1.45</ecNumber>
    </recommendedName>
</protein>
<keyword evidence="7" id="KW-0833">Ubl conjugation pathway</keyword>
<dbReference type="Pfam" id="PF00899">
    <property type="entry name" value="ThiF"/>
    <property type="match status" value="2"/>
</dbReference>
<dbReference type="GO" id="GO:0016925">
    <property type="term" value="P:protein sumoylation"/>
    <property type="evidence" value="ECO:0007669"/>
    <property type="project" value="TreeGrafter"/>
</dbReference>
<comment type="catalytic activity">
    <reaction evidence="1">
        <text>ATP + ubiquitin + [E1 ubiquitin-activating enzyme]-L-cysteine = AMP + diphosphate + S-ubiquitinyl-[E1 ubiquitin-activating enzyme]-L-cysteine.</text>
        <dbReference type="EC" id="6.2.1.45"/>
    </reaction>
</comment>
<dbReference type="Pfam" id="PF09358">
    <property type="entry name" value="E1_UFD"/>
    <property type="match status" value="1"/>
</dbReference>
<dbReference type="Pfam" id="PF16191">
    <property type="entry name" value="E1_4HB"/>
    <property type="match status" value="1"/>
</dbReference>
<dbReference type="GO" id="GO:0019948">
    <property type="term" value="F:SUMO activating enzyme activity"/>
    <property type="evidence" value="ECO:0007669"/>
    <property type="project" value="TreeGrafter"/>
</dbReference>
<dbReference type="GO" id="GO:0005737">
    <property type="term" value="C:cytoplasm"/>
    <property type="evidence" value="ECO:0007669"/>
    <property type="project" value="TreeGrafter"/>
</dbReference>
<comment type="pathway">
    <text evidence="2">Protein modification; protein ubiquitination.</text>
</comment>
<evidence type="ECO:0000256" key="6">
    <source>
        <dbReference type="ARBA" id="ARBA00022741"/>
    </source>
</evidence>